<reference evidence="2 3" key="1">
    <citation type="submission" date="2018-04" db="EMBL/GenBank/DDBJ databases">
        <title>Genomic Encyclopedia of Archaeal and Bacterial Type Strains, Phase II (KMG-II): from individual species to whole genera.</title>
        <authorList>
            <person name="Goeker M."/>
        </authorList>
    </citation>
    <scope>NUCLEOTIDE SEQUENCE [LARGE SCALE GENOMIC DNA]</scope>
    <source>
        <strain evidence="2 3">DSM 23382</strain>
    </source>
</reference>
<accession>A0A2T5VGX5</accession>
<dbReference type="Pfam" id="PF08874">
    <property type="entry name" value="DUF1835"/>
    <property type="match status" value="1"/>
</dbReference>
<gene>
    <name evidence="2" type="ORF">C8N35_1011035</name>
</gene>
<dbReference type="EMBL" id="QAYG01000001">
    <property type="protein sequence ID" value="PTW62986.1"/>
    <property type="molecule type" value="Genomic_DNA"/>
</dbReference>
<protein>
    <submittedName>
        <fullName evidence="2">Uncharacterized protein DUF1835</fullName>
    </submittedName>
</protein>
<evidence type="ECO:0000313" key="2">
    <source>
        <dbReference type="EMBL" id="PTW62986.1"/>
    </source>
</evidence>
<proteinExistence type="predicted"/>
<keyword evidence="3" id="KW-1185">Reference proteome</keyword>
<dbReference type="RefSeq" id="WP_170122025.1">
    <property type="nucleotide sequence ID" value="NZ_QAYG01000001.1"/>
</dbReference>
<dbReference type="InterPro" id="IPR014973">
    <property type="entry name" value="DUF1835"/>
</dbReference>
<evidence type="ECO:0000313" key="3">
    <source>
        <dbReference type="Proteomes" id="UP000244081"/>
    </source>
</evidence>
<sequence length="432" mass="48497">MTHDAAELPLFSDSDSALQLDRLRKKTKALKKALHAREADALDRLRTFHPRADRLDPAKVKLADAQCIIAREAGLSSWPALKAHATAMDAARSDIETGAPAPDSDRPTLHIRRGNDIEAALKRAGFAGDFLEYSDPICQGPIREGADALAHRARFIAREYPGTNEMETLAKLRTAERRLRDAASYSRIVLWFEHDPYDQLLLVRILSLFKETGADRRLVEIVSLDRFPGIEKFHGIGQLSPAALRHMYNTRQPVSDAAYSLALRTWRALLADTALPLAAIAAEETPALPFLSGAVRRYLAEFPGDRDGLSFTQRQCLDLLGGGALPWGQVFTRFMRERDPLPFHGDLMFLGMMLQLAQADDPALTFDETTRFNDDWGKAPFTLTQTGRALLEGRRDWRDCGPRERWLGGLRCFGEPDWRWRAPDGEMLAVER</sequence>
<evidence type="ECO:0000259" key="1">
    <source>
        <dbReference type="Pfam" id="PF08874"/>
    </source>
</evidence>
<name>A0A2T5VGX5_9HYPH</name>
<dbReference type="Proteomes" id="UP000244081">
    <property type="component" value="Unassembled WGS sequence"/>
</dbReference>
<comment type="caution">
    <text evidence="2">The sequence shown here is derived from an EMBL/GenBank/DDBJ whole genome shotgun (WGS) entry which is preliminary data.</text>
</comment>
<dbReference type="AlphaFoldDB" id="A0A2T5VGX5"/>
<feature type="domain" description="DUF1835" evidence="1">
    <location>
        <begin position="110"/>
        <end position="220"/>
    </location>
</feature>
<organism evidence="2 3">
    <name type="scientific">Breoghania corrubedonensis</name>
    <dbReference type="NCBI Taxonomy" id="665038"/>
    <lineage>
        <taxon>Bacteria</taxon>
        <taxon>Pseudomonadati</taxon>
        <taxon>Pseudomonadota</taxon>
        <taxon>Alphaproteobacteria</taxon>
        <taxon>Hyphomicrobiales</taxon>
        <taxon>Stappiaceae</taxon>
        <taxon>Breoghania</taxon>
    </lineage>
</organism>